<protein>
    <submittedName>
        <fullName evidence="13">TonB-dependent receptor</fullName>
    </submittedName>
</protein>
<feature type="domain" description="TonB-dependent receptor plug" evidence="12">
    <location>
        <begin position="118"/>
        <end position="226"/>
    </location>
</feature>
<keyword evidence="2 8" id="KW-0813">Transport</keyword>
<accession>C6VSM2</accession>
<name>C6VSM2_DYAFD</name>
<dbReference type="InterPro" id="IPR008969">
    <property type="entry name" value="CarboxyPept-like_regulatory"/>
</dbReference>
<keyword evidence="13" id="KW-0675">Receptor</keyword>
<evidence type="ECO:0000256" key="2">
    <source>
        <dbReference type="ARBA" id="ARBA00022448"/>
    </source>
</evidence>
<proteinExistence type="inferred from homology"/>
<evidence type="ECO:0000259" key="12">
    <source>
        <dbReference type="Pfam" id="PF07715"/>
    </source>
</evidence>
<gene>
    <name evidence="13" type="ordered locus">Dfer_1601</name>
</gene>
<dbReference type="InterPro" id="IPR023997">
    <property type="entry name" value="TonB-dep_OMP_SusC/RagA_CS"/>
</dbReference>
<dbReference type="InterPro" id="IPR023996">
    <property type="entry name" value="TonB-dep_OMP_SusC/RagA"/>
</dbReference>
<dbReference type="NCBIfam" id="TIGR04056">
    <property type="entry name" value="OMP_RagA_SusC"/>
    <property type="match status" value="1"/>
</dbReference>
<feature type="domain" description="TonB-dependent receptor-like beta-barrel" evidence="11">
    <location>
        <begin position="432"/>
        <end position="885"/>
    </location>
</feature>
<keyword evidence="4 8" id="KW-0812">Transmembrane</keyword>
<evidence type="ECO:0000256" key="7">
    <source>
        <dbReference type="ARBA" id="ARBA00023237"/>
    </source>
</evidence>
<evidence type="ECO:0000313" key="14">
    <source>
        <dbReference type="Proteomes" id="UP000002011"/>
    </source>
</evidence>
<keyword evidence="6 8" id="KW-0472">Membrane</keyword>
<sequence length="1055" mass="114784">MQKVLLLVALAVACVVNLPGHAQNRAQVRGVVKSTDGEPLPGVNVLEKGTSNGAVTDVSGAYSITPGAAANATLVFSYIGMQTKEVAVGNQTVIDITLDYDQKSLNEVVVVGYTSSKKEDLTGAIAVVDMAPLKNISSGNPMQALQGRVPGLYIEKTGSPNGTNSRILIRGANTLGNTDPLYIIDGVPTKRPEVFQGLNPNSIESIQVLKDASASSIYGSRASNGVIIITTKNGSNTNGKINIDFNTSISAQSEKYARFKMLNAVDRGRALWRASVNDGVNPEDGYGALYQFDWNKDFSNPILNGVKVQPLVGGDANMPAGDTDWQKEMYKTGIVTNNELTISGGNGTSSLQINLGYYKNTGMLRYTDYDKFSGRINGLTSAFDGKLKIGANMQIASSNETLASTDIGGAATPGLAVTLAPTIPVYAKDGSWGGAIGSGYSDRNNPLHMQEINKWDNAHRLTLFGNVFVEIQPLKNFFLKTSLGADNAAFRFKNIEQSFEEGSFGRPNNSLTIDQNRYLSITWSNTARYNLDLGSHHFKFLAGIEAIKNDSDFEIARKEGFAVQTKDYFVLNAGTGNTNVTGTGSGSRLLSQFARIDYGFSDRYLAAVTIRRDGSSRFGSENAYGIFPAASVGWRIDKEQFFKGVTKISNLKLRAGVGRVGNQEIGDLARFGLYDTRYGARQSQFPNGHNSFFDQFYNIGTAYDLNGANTGNLPSGFVSIQGANPNLKWETTDEANFGLDFGLFEGMIQGSFDYFTRKTSDILITPPVASAVGEGQLRVLNGAAKSNKGFEFSAGYYARPKGDFTYNIMAGVSRFRDRITELPEEVRAAYPGNAVQTILGHSQFDLFGYKTDGLFQNQAEVDAAPAQVGAGPGRIRYVDTNGDKRIDDLDRVFFGTTLPAFEYNVKVEAFYKSFDLAVFGSGIAGRKGFDIYTFYNNFVRGRENVGPGVFDAWSPTNTGSKIPALSLSDANNETRSSDYFNVNTSYFKLRNVQLGYALPSELVQKIKLQRVRMYLMAENLFLIKSKQFSGPDPERTDINAIPIPRTFTFGLNISF</sequence>
<dbReference type="KEGG" id="dfe:Dfer_1601"/>
<dbReference type="EMBL" id="CP001619">
    <property type="protein sequence ID" value="ACT92844.1"/>
    <property type="molecule type" value="Genomic_DNA"/>
</dbReference>
<dbReference type="STRING" id="471854.Dfer_1601"/>
<dbReference type="InterPro" id="IPR039426">
    <property type="entry name" value="TonB-dep_rcpt-like"/>
</dbReference>
<dbReference type="Pfam" id="PF00593">
    <property type="entry name" value="TonB_dep_Rec_b-barrel"/>
    <property type="match status" value="1"/>
</dbReference>
<evidence type="ECO:0000256" key="4">
    <source>
        <dbReference type="ARBA" id="ARBA00022692"/>
    </source>
</evidence>
<dbReference type="Pfam" id="PF13715">
    <property type="entry name" value="CarbopepD_reg_2"/>
    <property type="match status" value="1"/>
</dbReference>
<evidence type="ECO:0000256" key="9">
    <source>
        <dbReference type="RuleBase" id="RU003357"/>
    </source>
</evidence>
<dbReference type="HOGENOM" id="CLU_004317_0_2_10"/>
<dbReference type="Gene3D" id="2.40.170.20">
    <property type="entry name" value="TonB-dependent receptor, beta-barrel domain"/>
    <property type="match status" value="1"/>
</dbReference>
<dbReference type="InterPro" id="IPR037066">
    <property type="entry name" value="Plug_dom_sf"/>
</dbReference>
<organism evidence="13 14">
    <name type="scientific">Dyadobacter fermentans (strain ATCC 700827 / DSM 18053 / CIP 107007 / KCTC 52180 / NS114)</name>
    <dbReference type="NCBI Taxonomy" id="471854"/>
    <lineage>
        <taxon>Bacteria</taxon>
        <taxon>Pseudomonadati</taxon>
        <taxon>Bacteroidota</taxon>
        <taxon>Cytophagia</taxon>
        <taxon>Cytophagales</taxon>
        <taxon>Spirosomataceae</taxon>
        <taxon>Dyadobacter</taxon>
    </lineage>
</organism>
<keyword evidence="5 9" id="KW-0798">TonB box</keyword>
<dbReference type="AlphaFoldDB" id="C6VSM2"/>
<evidence type="ECO:0000256" key="8">
    <source>
        <dbReference type="PROSITE-ProRule" id="PRU01360"/>
    </source>
</evidence>
<dbReference type="Pfam" id="PF07715">
    <property type="entry name" value="Plug"/>
    <property type="match status" value="1"/>
</dbReference>
<comment type="subcellular location">
    <subcellularLocation>
        <location evidence="1 8">Cell outer membrane</location>
        <topology evidence="1 8">Multi-pass membrane protein</topology>
    </subcellularLocation>
</comment>
<dbReference type="InterPro" id="IPR036942">
    <property type="entry name" value="Beta-barrel_TonB_sf"/>
</dbReference>
<dbReference type="NCBIfam" id="TIGR04057">
    <property type="entry name" value="SusC_RagA_signa"/>
    <property type="match status" value="1"/>
</dbReference>
<evidence type="ECO:0000256" key="6">
    <source>
        <dbReference type="ARBA" id="ARBA00023136"/>
    </source>
</evidence>
<evidence type="ECO:0000313" key="13">
    <source>
        <dbReference type="EMBL" id="ACT92844.1"/>
    </source>
</evidence>
<dbReference type="eggNOG" id="COG4771">
    <property type="taxonomic scope" value="Bacteria"/>
</dbReference>
<evidence type="ECO:0000256" key="10">
    <source>
        <dbReference type="SAM" id="SignalP"/>
    </source>
</evidence>
<dbReference type="Gene3D" id="2.60.40.1120">
    <property type="entry name" value="Carboxypeptidase-like, regulatory domain"/>
    <property type="match status" value="1"/>
</dbReference>
<dbReference type="InterPro" id="IPR000531">
    <property type="entry name" value="Beta-barrel_TonB"/>
</dbReference>
<dbReference type="PROSITE" id="PS52016">
    <property type="entry name" value="TONB_DEPENDENT_REC_3"/>
    <property type="match status" value="1"/>
</dbReference>
<feature type="chain" id="PRO_5002971843" evidence="10">
    <location>
        <begin position="23"/>
        <end position="1055"/>
    </location>
</feature>
<keyword evidence="3 8" id="KW-1134">Transmembrane beta strand</keyword>
<keyword evidence="14" id="KW-1185">Reference proteome</keyword>
<dbReference type="InterPro" id="IPR012910">
    <property type="entry name" value="Plug_dom"/>
</dbReference>
<evidence type="ECO:0000259" key="11">
    <source>
        <dbReference type="Pfam" id="PF00593"/>
    </source>
</evidence>
<dbReference type="OrthoDB" id="9768177at2"/>
<dbReference type="SUPFAM" id="SSF49464">
    <property type="entry name" value="Carboxypeptidase regulatory domain-like"/>
    <property type="match status" value="1"/>
</dbReference>
<feature type="signal peptide" evidence="10">
    <location>
        <begin position="1"/>
        <end position="22"/>
    </location>
</feature>
<dbReference type="Proteomes" id="UP000002011">
    <property type="component" value="Chromosome"/>
</dbReference>
<dbReference type="GO" id="GO:0009279">
    <property type="term" value="C:cell outer membrane"/>
    <property type="evidence" value="ECO:0007669"/>
    <property type="project" value="UniProtKB-SubCell"/>
</dbReference>
<dbReference type="Gene3D" id="2.170.130.10">
    <property type="entry name" value="TonB-dependent receptor, plug domain"/>
    <property type="match status" value="1"/>
</dbReference>
<reference evidence="13 14" key="1">
    <citation type="journal article" date="2009" name="Stand. Genomic Sci.">
        <title>Complete genome sequence of Dyadobacter fermentans type strain (NS114).</title>
        <authorList>
            <person name="Lang E."/>
            <person name="Lapidus A."/>
            <person name="Chertkov O."/>
            <person name="Brettin T."/>
            <person name="Detter J.C."/>
            <person name="Han C."/>
            <person name="Copeland A."/>
            <person name="Glavina Del Rio T."/>
            <person name="Nolan M."/>
            <person name="Chen F."/>
            <person name="Lucas S."/>
            <person name="Tice H."/>
            <person name="Cheng J.F."/>
            <person name="Land M."/>
            <person name="Hauser L."/>
            <person name="Chang Y.J."/>
            <person name="Jeffries C.D."/>
            <person name="Kopitz M."/>
            <person name="Bruce D."/>
            <person name="Goodwin L."/>
            <person name="Pitluck S."/>
            <person name="Ovchinnikova G."/>
            <person name="Pati A."/>
            <person name="Ivanova N."/>
            <person name="Mavrommatis K."/>
            <person name="Chen A."/>
            <person name="Palaniappan K."/>
            <person name="Chain P."/>
            <person name="Bristow J."/>
            <person name="Eisen J.A."/>
            <person name="Markowitz V."/>
            <person name="Hugenholtz P."/>
            <person name="Goker M."/>
            <person name="Rohde M."/>
            <person name="Kyrpides N.C."/>
            <person name="Klenk H.P."/>
        </authorList>
    </citation>
    <scope>NUCLEOTIDE SEQUENCE [LARGE SCALE GENOMIC DNA]</scope>
    <source>
        <strain evidence="14">ATCC 700827 / DSM 18053 / CIP 107007 / KCTC 52180 / NS114</strain>
    </source>
</reference>
<keyword evidence="7 8" id="KW-0998">Cell outer membrane</keyword>
<comment type="similarity">
    <text evidence="8 9">Belongs to the TonB-dependent receptor family.</text>
</comment>
<keyword evidence="10" id="KW-0732">Signal</keyword>
<evidence type="ECO:0000256" key="3">
    <source>
        <dbReference type="ARBA" id="ARBA00022452"/>
    </source>
</evidence>
<evidence type="ECO:0000256" key="1">
    <source>
        <dbReference type="ARBA" id="ARBA00004571"/>
    </source>
</evidence>
<dbReference type="SUPFAM" id="SSF56935">
    <property type="entry name" value="Porins"/>
    <property type="match status" value="1"/>
</dbReference>
<dbReference type="RefSeq" id="WP_015811098.1">
    <property type="nucleotide sequence ID" value="NC_013037.1"/>
</dbReference>
<evidence type="ECO:0000256" key="5">
    <source>
        <dbReference type="ARBA" id="ARBA00023077"/>
    </source>
</evidence>